<evidence type="ECO:0000313" key="3">
    <source>
        <dbReference type="Proteomes" id="UP001597343"/>
    </source>
</evidence>
<dbReference type="EMBL" id="JBHUIO010000005">
    <property type="protein sequence ID" value="MFD2169517.1"/>
    <property type="molecule type" value="Genomic_DNA"/>
</dbReference>
<keyword evidence="3" id="KW-1185">Reference proteome</keyword>
<proteinExistence type="predicted"/>
<gene>
    <name evidence="2" type="ORF">ACFSOY_05875</name>
</gene>
<name>A0ABW4ZU33_9BACL</name>
<feature type="region of interest" description="Disordered" evidence="1">
    <location>
        <begin position="103"/>
        <end position="128"/>
    </location>
</feature>
<dbReference type="PROSITE" id="PS51257">
    <property type="entry name" value="PROKAR_LIPOPROTEIN"/>
    <property type="match status" value="1"/>
</dbReference>
<accession>A0ABW4ZU33</accession>
<feature type="compositionally biased region" description="Basic and acidic residues" evidence="1">
    <location>
        <begin position="103"/>
        <end position="113"/>
    </location>
</feature>
<protein>
    <submittedName>
        <fullName evidence="2">Uncharacterized protein</fullName>
    </submittedName>
</protein>
<evidence type="ECO:0000313" key="2">
    <source>
        <dbReference type="EMBL" id="MFD2169517.1"/>
    </source>
</evidence>
<evidence type="ECO:0000256" key="1">
    <source>
        <dbReference type="SAM" id="MobiDB-lite"/>
    </source>
</evidence>
<reference evidence="3" key="1">
    <citation type="journal article" date="2019" name="Int. J. Syst. Evol. Microbiol.">
        <title>The Global Catalogue of Microorganisms (GCM) 10K type strain sequencing project: providing services to taxonomists for standard genome sequencing and annotation.</title>
        <authorList>
            <consortium name="The Broad Institute Genomics Platform"/>
            <consortium name="The Broad Institute Genome Sequencing Center for Infectious Disease"/>
            <person name="Wu L."/>
            <person name="Ma J."/>
        </authorList>
    </citation>
    <scope>NUCLEOTIDE SEQUENCE [LARGE SCALE GENOMIC DNA]</scope>
    <source>
        <strain evidence="3">CGMCC 1.13574</strain>
    </source>
</reference>
<feature type="region of interest" description="Disordered" evidence="1">
    <location>
        <begin position="29"/>
        <end position="56"/>
    </location>
</feature>
<feature type="compositionally biased region" description="Polar residues" evidence="1">
    <location>
        <begin position="41"/>
        <end position="56"/>
    </location>
</feature>
<dbReference type="RefSeq" id="WP_386044732.1">
    <property type="nucleotide sequence ID" value="NZ_JBHUIO010000005.1"/>
</dbReference>
<sequence length="220" mass="23505">MRFWNKGLSSLLLLSFVTVGITGCGKQALPGRTETDRGGHIQSSDSSPVSDKQMKDAQSNGILAANQLALRLNKMPGVQNATVLVLNDDAFVGLTNIGTERKPDAQIKQDSWRGESPWGTQTAPKSAAGMTVEELQTEGIRGNAATLDGPRSSITGNVADDLKGKISATIKRSLPQVQNVHITGVLSDAQRLSGYKHFITNGGDMAAHMNEFLTFIGHTF</sequence>
<organism evidence="2 3">
    <name type="scientific">Tumebacillus lipolyticus</name>
    <dbReference type="NCBI Taxonomy" id="1280370"/>
    <lineage>
        <taxon>Bacteria</taxon>
        <taxon>Bacillati</taxon>
        <taxon>Bacillota</taxon>
        <taxon>Bacilli</taxon>
        <taxon>Bacillales</taxon>
        <taxon>Alicyclobacillaceae</taxon>
        <taxon>Tumebacillus</taxon>
    </lineage>
</organism>
<dbReference type="Proteomes" id="UP001597343">
    <property type="component" value="Unassembled WGS sequence"/>
</dbReference>
<comment type="caution">
    <text evidence="2">The sequence shown here is derived from an EMBL/GenBank/DDBJ whole genome shotgun (WGS) entry which is preliminary data.</text>
</comment>